<keyword evidence="2" id="KW-0106">Calcium</keyword>
<dbReference type="InterPro" id="IPR002181">
    <property type="entry name" value="Fibrinogen_a/b/g_C_dom"/>
</dbReference>
<dbReference type="GO" id="GO:0098609">
    <property type="term" value="P:cell-cell adhesion"/>
    <property type="evidence" value="ECO:0007669"/>
    <property type="project" value="UniProtKB-ARBA"/>
</dbReference>
<keyword evidence="1 6" id="KW-0378">Hydrolase</keyword>
<dbReference type="PROSITE" id="PS00514">
    <property type="entry name" value="FIBRINOGEN_C_1"/>
    <property type="match status" value="1"/>
</dbReference>
<dbReference type="GO" id="GO:0030246">
    <property type="term" value="F:carbohydrate binding"/>
    <property type="evidence" value="ECO:0007669"/>
    <property type="project" value="UniProtKB-ARBA"/>
</dbReference>
<dbReference type="InterPro" id="IPR050314">
    <property type="entry name" value="Glycosyl_Hydrlase_18"/>
</dbReference>
<dbReference type="SUPFAM" id="SSF51445">
    <property type="entry name" value="(Trans)glycosidases"/>
    <property type="match status" value="1"/>
</dbReference>
<dbReference type="FunFam" id="3.10.50.10:FF:000008">
    <property type="entry name" value="Chitinase 11"/>
    <property type="match status" value="1"/>
</dbReference>
<dbReference type="InterPro" id="IPR001579">
    <property type="entry name" value="Glyco_hydro_18_chit_AS"/>
</dbReference>
<dbReference type="InterPro" id="IPR036056">
    <property type="entry name" value="Fibrinogen-like_C"/>
</dbReference>
<dbReference type="GO" id="GO:0006032">
    <property type="term" value="P:chitin catabolic process"/>
    <property type="evidence" value="ECO:0007669"/>
    <property type="project" value="UniProtKB-ARBA"/>
</dbReference>
<keyword evidence="3" id="KW-1015">Disulfide bond</keyword>
<feature type="domain" description="GH18" evidence="8">
    <location>
        <begin position="109"/>
        <end position="477"/>
    </location>
</feature>
<dbReference type="SMART" id="SM00186">
    <property type="entry name" value="FBG"/>
    <property type="match status" value="1"/>
</dbReference>
<dbReference type="CDD" id="cd02872">
    <property type="entry name" value="GH18_chitolectin_chitotriosidase"/>
    <property type="match status" value="1"/>
</dbReference>
<sequence>MLDHVEVGLSFQLLLSDSVLLYAKINNSGAQLSSSCGKKHKVNFLLDTANDFIRRAKHSNPACSFLSPYSHYTVYSSETVKTSALLGSATSLISAAKNVYSSGDGLPSYKVVCYFASWSVYRKGRGNFGPSNIDANLCTHIIYAFAKLRDNQIEAGDQYSDTEGLGNLGGYKHFNDLKLKNPNLKILLSIGGWSAGSEPFSRMASDVGNRTRFVESVAPFLQKYGFDGLDLDWEYPGSNGGNPEDKQNFVILLQELKTNLKAQGLLLTAALPKWKLAIDKGYNILALSKELDFINLMTYNFHGYGYQENETGMHTPLFKDEESGNPEATVDFAVDYWLKGGAPKEKLLIGLSLQAKSYTLSNEEQHGIGAPTVGPGHKGPYTSSAGTLGFNEICVNLTRNSWNSVYDSNARAPYAYKGDQWVSYDNMNSFNSKIDYVIEKGLGGVMLWSIDTDDFTGYCYGKKYYLLNTVATIVLSKVCQGSKINKYALGLRPKSTKTVTHQASPYSSQNRIFIMKRTLCNYLIFPMIWGIVFAADAPVCSEKDKLLIILDVANDCISKSREFFPQCTNYDEHDSNMWTCERKSNSTSLLESASSLITEAKKSYPRKTLGASKQNDKPMDCYEVQQNGKNESGIYTIWPRSRVMTNQTLCVYCDMETDGGGWTVIQRRGQFTTENDFFFKDWQSYKVGFGDKKEDFWLGNDNIFAISNQAPSMIRFDLKDASGYSAYAKYQKFWIDDEDYNYKLHISGYSGDAGDSMDSNHLREFSTKDRDNDVYRDSCAQERKGAWWYNDCGMSNLNGLNQPGEDSLAGMVWQKWKGYVSLANVEIKVRPRPLA</sequence>
<dbReference type="Gene3D" id="3.90.215.10">
    <property type="entry name" value="Gamma Fibrinogen, chain A, domain 1"/>
    <property type="match status" value="1"/>
</dbReference>
<evidence type="ECO:0000313" key="10">
    <source>
        <dbReference type="Proteomes" id="UP000827092"/>
    </source>
</evidence>
<dbReference type="InterPro" id="IPR014716">
    <property type="entry name" value="Fibrinogen_a/b/g_C_1"/>
</dbReference>
<dbReference type="InterPro" id="IPR029070">
    <property type="entry name" value="Chitinase_insertion_sf"/>
</dbReference>
<evidence type="ECO:0008006" key="11">
    <source>
        <dbReference type="Google" id="ProtNLM"/>
    </source>
</evidence>
<evidence type="ECO:0000256" key="6">
    <source>
        <dbReference type="RuleBase" id="RU000489"/>
    </source>
</evidence>
<dbReference type="Proteomes" id="UP000827092">
    <property type="component" value="Unassembled WGS sequence"/>
</dbReference>
<evidence type="ECO:0000256" key="1">
    <source>
        <dbReference type="ARBA" id="ARBA00022801"/>
    </source>
</evidence>
<feature type="domain" description="Fibrinogen C-terminal" evidence="7">
    <location>
        <begin position="612"/>
        <end position="833"/>
    </location>
</feature>
<accession>A0AAV6TSR7</accession>
<evidence type="ECO:0000256" key="3">
    <source>
        <dbReference type="ARBA" id="ARBA00023157"/>
    </source>
</evidence>
<name>A0AAV6TSR7_9ARAC</name>
<dbReference type="SUPFAM" id="SSF56496">
    <property type="entry name" value="Fibrinogen C-terminal domain-like"/>
    <property type="match status" value="1"/>
</dbReference>
<protein>
    <recommendedName>
        <fullName evidence="11">Chitinase</fullName>
    </recommendedName>
</protein>
<dbReference type="SUPFAM" id="SSF54556">
    <property type="entry name" value="Chitinase insertion domain"/>
    <property type="match status" value="1"/>
</dbReference>
<dbReference type="Gene3D" id="3.10.50.10">
    <property type="match status" value="1"/>
</dbReference>
<dbReference type="PROSITE" id="PS51910">
    <property type="entry name" value="GH18_2"/>
    <property type="match status" value="1"/>
</dbReference>
<dbReference type="Pfam" id="PF00147">
    <property type="entry name" value="Fibrinogen_C"/>
    <property type="match status" value="1"/>
</dbReference>
<evidence type="ECO:0000256" key="2">
    <source>
        <dbReference type="ARBA" id="ARBA00022837"/>
    </source>
</evidence>
<dbReference type="SMART" id="SM00636">
    <property type="entry name" value="Glyco_18"/>
    <property type="match status" value="1"/>
</dbReference>
<gene>
    <name evidence="9" type="ORF">JTE90_019712</name>
</gene>
<dbReference type="EMBL" id="JAFNEN010001169">
    <property type="protein sequence ID" value="KAG8174648.1"/>
    <property type="molecule type" value="Genomic_DNA"/>
</dbReference>
<dbReference type="AlphaFoldDB" id="A0AAV6TSR7"/>
<evidence type="ECO:0000259" key="8">
    <source>
        <dbReference type="PROSITE" id="PS51910"/>
    </source>
</evidence>
<dbReference type="GO" id="GO:0008061">
    <property type="term" value="F:chitin binding"/>
    <property type="evidence" value="ECO:0007669"/>
    <property type="project" value="InterPro"/>
</dbReference>
<evidence type="ECO:0000259" key="7">
    <source>
        <dbReference type="PROSITE" id="PS51406"/>
    </source>
</evidence>
<dbReference type="InterPro" id="IPR017853">
    <property type="entry name" value="GH"/>
</dbReference>
<evidence type="ECO:0000313" key="9">
    <source>
        <dbReference type="EMBL" id="KAG8174648.1"/>
    </source>
</evidence>
<dbReference type="FunFam" id="3.90.215.10:FF:000001">
    <property type="entry name" value="Tenascin isoform 1"/>
    <property type="match status" value="1"/>
</dbReference>
<evidence type="ECO:0000256" key="5">
    <source>
        <dbReference type="ARBA" id="ARBA00053344"/>
    </source>
</evidence>
<dbReference type="Pfam" id="PF00704">
    <property type="entry name" value="Glyco_hydro_18"/>
    <property type="match status" value="1"/>
</dbReference>
<dbReference type="PROSITE" id="PS51406">
    <property type="entry name" value="FIBRINOGEN_C_2"/>
    <property type="match status" value="1"/>
</dbReference>
<evidence type="ECO:0000256" key="4">
    <source>
        <dbReference type="ARBA" id="ARBA00023295"/>
    </source>
</evidence>
<dbReference type="PROSITE" id="PS01095">
    <property type="entry name" value="GH18_1"/>
    <property type="match status" value="1"/>
</dbReference>
<dbReference type="GO" id="GO:0005975">
    <property type="term" value="P:carbohydrate metabolic process"/>
    <property type="evidence" value="ECO:0007669"/>
    <property type="project" value="InterPro"/>
</dbReference>
<dbReference type="InterPro" id="IPR020837">
    <property type="entry name" value="Fibrinogen_CS"/>
</dbReference>
<keyword evidence="4 6" id="KW-0326">Glycosidase</keyword>
<comment type="function">
    <text evidence="5">Lectin involved in innate immunity. Agglutinates all types of human erythrocytes, Gram-positive and Gram-negative bacteria. Has a stronger agglutinating activity towards Gram-negative bacteria than towards Gram-positive bacteria. Specifically recognizes acetyl group-containing substances on agglutinated cells. The hemagglutinating activity was inhibited by EDTA, acetyl group-containing mono- and disaccharides, N-acetyl derivatives of amino acids, other acetyl group-containing substances, propionamide and benzamide. Enhances the antimicrobial activity of big defensin against Gram-positive bacteria but not against Gram-negative bacteria.</text>
</comment>
<dbReference type="Gene3D" id="3.20.20.80">
    <property type="entry name" value="Glycosidases"/>
    <property type="match status" value="1"/>
</dbReference>
<dbReference type="PANTHER" id="PTHR11177:SF317">
    <property type="entry name" value="CHITINASE 12-RELATED"/>
    <property type="match status" value="1"/>
</dbReference>
<dbReference type="NCBIfam" id="NF040941">
    <property type="entry name" value="GGGWT_bact"/>
    <property type="match status" value="1"/>
</dbReference>
<dbReference type="PANTHER" id="PTHR11177">
    <property type="entry name" value="CHITINASE"/>
    <property type="match status" value="1"/>
</dbReference>
<reference evidence="9 10" key="1">
    <citation type="journal article" date="2022" name="Nat. Ecol. Evol.">
        <title>A masculinizing supergene underlies an exaggerated male reproductive morph in a spider.</title>
        <authorList>
            <person name="Hendrickx F."/>
            <person name="De Corte Z."/>
            <person name="Sonet G."/>
            <person name="Van Belleghem S.M."/>
            <person name="Kostlbacher S."/>
            <person name="Vangestel C."/>
        </authorList>
    </citation>
    <scope>NUCLEOTIDE SEQUENCE [LARGE SCALE GENOMIC DNA]</scope>
    <source>
        <strain evidence="9">W744_W776</strain>
    </source>
</reference>
<dbReference type="CDD" id="cd00087">
    <property type="entry name" value="FReD"/>
    <property type="match status" value="1"/>
</dbReference>
<dbReference type="GO" id="GO:0004568">
    <property type="term" value="F:chitinase activity"/>
    <property type="evidence" value="ECO:0007669"/>
    <property type="project" value="UniProtKB-ARBA"/>
</dbReference>
<dbReference type="InterPro" id="IPR011583">
    <property type="entry name" value="Chitinase_II/V-like_cat"/>
</dbReference>
<comment type="caution">
    <text evidence="9">The sequence shown here is derived from an EMBL/GenBank/DDBJ whole genome shotgun (WGS) entry which is preliminary data.</text>
</comment>
<organism evidence="9 10">
    <name type="scientific">Oedothorax gibbosus</name>
    <dbReference type="NCBI Taxonomy" id="931172"/>
    <lineage>
        <taxon>Eukaryota</taxon>
        <taxon>Metazoa</taxon>
        <taxon>Ecdysozoa</taxon>
        <taxon>Arthropoda</taxon>
        <taxon>Chelicerata</taxon>
        <taxon>Arachnida</taxon>
        <taxon>Araneae</taxon>
        <taxon>Araneomorphae</taxon>
        <taxon>Entelegynae</taxon>
        <taxon>Araneoidea</taxon>
        <taxon>Linyphiidae</taxon>
        <taxon>Erigoninae</taxon>
        <taxon>Oedothorax</taxon>
    </lineage>
</organism>
<dbReference type="GO" id="GO:0005576">
    <property type="term" value="C:extracellular region"/>
    <property type="evidence" value="ECO:0007669"/>
    <property type="project" value="TreeGrafter"/>
</dbReference>
<dbReference type="InterPro" id="IPR001223">
    <property type="entry name" value="Glyco_hydro18_cat"/>
</dbReference>
<proteinExistence type="predicted"/>
<keyword evidence="10" id="KW-1185">Reference proteome</keyword>